<gene>
    <name evidence="3" type="ORF">C3H57_02385</name>
</gene>
<evidence type="ECO:0000256" key="2">
    <source>
        <dbReference type="ARBA" id="ARBA00023235"/>
    </source>
</evidence>
<evidence type="ECO:0000313" key="4">
    <source>
        <dbReference type="Proteomes" id="UP000288507"/>
    </source>
</evidence>
<keyword evidence="2 3" id="KW-0413">Isomerase</keyword>
<dbReference type="PANTHER" id="PTHR43709:SF2">
    <property type="entry name" value="DUF453 DOMAIN PROTEIN (AFU_ORTHOLOGUE AFUA_6G00360)"/>
    <property type="match status" value="1"/>
</dbReference>
<organism evidence="3 4">
    <name type="scientific">Campylobacter jejuni</name>
    <dbReference type="NCBI Taxonomy" id="197"/>
    <lineage>
        <taxon>Bacteria</taxon>
        <taxon>Pseudomonadati</taxon>
        <taxon>Campylobacterota</taxon>
        <taxon>Epsilonproteobacteria</taxon>
        <taxon>Campylobacterales</taxon>
        <taxon>Campylobacteraceae</taxon>
        <taxon>Campylobacter</taxon>
    </lineage>
</organism>
<dbReference type="Pfam" id="PF04303">
    <property type="entry name" value="PrpF"/>
    <property type="match status" value="1"/>
</dbReference>
<dbReference type="Gene3D" id="3.10.310.10">
    <property type="entry name" value="Diaminopimelate Epimerase, Chain A, domain 1"/>
    <property type="match status" value="2"/>
</dbReference>
<dbReference type="AlphaFoldDB" id="A0A431DPX0"/>
<dbReference type="RefSeq" id="WP_126232024.1">
    <property type="nucleotide sequence ID" value="NZ_PRAF01000014.1"/>
</dbReference>
<dbReference type="EMBL" id="PRBV01000002">
    <property type="protein sequence ID" value="RTJ80378.1"/>
    <property type="molecule type" value="Genomic_DNA"/>
</dbReference>
<dbReference type="GO" id="GO:0016853">
    <property type="term" value="F:isomerase activity"/>
    <property type="evidence" value="ECO:0007669"/>
    <property type="project" value="UniProtKB-KW"/>
</dbReference>
<reference evidence="3" key="1">
    <citation type="journal article" date="2019" name="Appl. Environ. Microbiol.">
        <title>Population genetics and characterization of Campylobacter jejuni isolates in western jackdaws and game birds in Finland.</title>
        <authorList>
            <person name="Kovanen S."/>
            <person name="Rossi M."/>
            <person name="Pohja-Mykra M."/>
            <person name="Nieminen T."/>
            <person name="Raunio-Saarnisto M."/>
            <person name="Sauvala M."/>
            <person name="Fredriksson-Ahomaa M."/>
            <person name="Hanninen M.L."/>
            <person name="Kivisto R."/>
        </authorList>
    </citation>
    <scope>NUCLEOTIDE SEQUENCE [LARGE SCALE GENOMIC DNA]</scope>
    <source>
        <strain evidence="3">CB313</strain>
    </source>
</reference>
<comment type="caution">
    <text evidence="3">The sequence shown here is derived from an EMBL/GenBank/DDBJ whole genome shotgun (WGS) entry which is preliminary data.</text>
</comment>
<sequence length="366" mass="40288">MKEFKCSIYRGGTSKGVCFLEYDLPKKELWTDFLCEVMGGETKQIDGLGGGVSVTSKVAIISKGKNCINYTFAQVAVDKHIVDFKSNCGNISSIVGPFAYDSGLISEDMLFKDECDEDHICIRIYNTNTSKFIKSRFAIKGSEFNPNGKHKIAGVPGTASKIELSFLEPQSSLGRGLLPTNNELQTIQTSFGEIEISIVDAGAPLVFMRSKDLLIKGIYDEISQNELEKIEEVRGIASELLGLASRKEAVFKNPAIPKAALVDFSQDYINMSKDNIKKNESNIAVRMMSMQKPHPAIAITGTVCIGMASLIQNSLVAKHLKNFDGKNLKIAHPSGIIECKVSHDFVQITRTARRILKGIVFTKQDF</sequence>
<dbReference type="Proteomes" id="UP000288507">
    <property type="component" value="Unassembled WGS sequence"/>
</dbReference>
<evidence type="ECO:0000313" key="3">
    <source>
        <dbReference type="EMBL" id="RTJ80378.1"/>
    </source>
</evidence>
<name>A0A431DPX0_CAMJU</name>
<dbReference type="InterPro" id="IPR007400">
    <property type="entry name" value="PrpF-like"/>
</dbReference>
<dbReference type="PANTHER" id="PTHR43709">
    <property type="entry name" value="ACONITATE ISOMERASE-RELATED"/>
    <property type="match status" value="1"/>
</dbReference>
<accession>A0A431DPX0</accession>
<protein>
    <submittedName>
        <fullName evidence="3">3-methylitaconate isomerase</fullName>
    </submittedName>
</protein>
<proteinExistence type="inferred from homology"/>
<evidence type="ECO:0000256" key="1">
    <source>
        <dbReference type="ARBA" id="ARBA00007673"/>
    </source>
</evidence>
<comment type="similarity">
    <text evidence="1">Belongs to the PrpF family.</text>
</comment>
<dbReference type="SUPFAM" id="SSF54506">
    <property type="entry name" value="Diaminopimelate epimerase-like"/>
    <property type="match status" value="2"/>
</dbReference>